<dbReference type="InterPro" id="IPR036390">
    <property type="entry name" value="WH_DNA-bd_sf"/>
</dbReference>
<evidence type="ECO:0000256" key="3">
    <source>
        <dbReference type="ARBA" id="ARBA00023125"/>
    </source>
</evidence>
<keyword evidence="4" id="KW-0804">Transcription</keyword>
<protein>
    <submittedName>
        <fullName evidence="6">LysR family transcriptional regulator</fullName>
    </submittedName>
</protein>
<dbReference type="SUPFAM" id="SSF46785">
    <property type="entry name" value="Winged helix' DNA-binding domain"/>
    <property type="match status" value="1"/>
</dbReference>
<dbReference type="SUPFAM" id="SSF53850">
    <property type="entry name" value="Periplasmic binding protein-like II"/>
    <property type="match status" value="1"/>
</dbReference>
<dbReference type="PANTHER" id="PTHR30537:SF3">
    <property type="entry name" value="TRANSCRIPTIONAL REGULATORY PROTEIN"/>
    <property type="match status" value="1"/>
</dbReference>
<dbReference type="Gene3D" id="1.10.10.10">
    <property type="entry name" value="Winged helix-like DNA-binding domain superfamily/Winged helix DNA-binding domain"/>
    <property type="match status" value="1"/>
</dbReference>
<dbReference type="Pfam" id="PF03466">
    <property type="entry name" value="LysR_substrate"/>
    <property type="match status" value="1"/>
</dbReference>
<sequence>MINWDDARFFLALARQGTLRGAAGVLGVDQATVGRRITALEQNLGSKLFIRTPKLYDLSPLGETMLADASAMEQAIQAIERKASAGDQSLCGEVRIATTDTLAQAFVLPALALLRERHPGIRLSLQTAVNVSDIACLEADLAIRGLRPDNDELVIKRLTTIEMGLYASHDYLARHGTPKCGLGLSQHALLLFAKELVSRHWHSLCGEPLHEPNVVLQCNAQLLLLAAARQGLGIALLSTFLADKETELVRVLPALSDPVDIWLVLHPDLQKASRVRAVVDALEEVFHCC</sequence>
<dbReference type="GO" id="GO:0003700">
    <property type="term" value="F:DNA-binding transcription factor activity"/>
    <property type="evidence" value="ECO:0007669"/>
    <property type="project" value="InterPro"/>
</dbReference>
<comment type="similarity">
    <text evidence="1">Belongs to the LysR transcriptional regulatory family.</text>
</comment>
<evidence type="ECO:0000313" key="6">
    <source>
        <dbReference type="EMBL" id="MHO07051.1"/>
    </source>
</evidence>
<dbReference type="GO" id="GO:0043565">
    <property type="term" value="F:sequence-specific DNA binding"/>
    <property type="evidence" value="ECO:0007669"/>
    <property type="project" value="TreeGrafter"/>
</dbReference>
<keyword evidence="3" id="KW-0238">DNA-binding</keyword>
<dbReference type="InterPro" id="IPR036388">
    <property type="entry name" value="WH-like_DNA-bd_sf"/>
</dbReference>
<dbReference type="Gene3D" id="3.40.190.290">
    <property type="match status" value="1"/>
</dbReference>
<dbReference type="PANTHER" id="PTHR30537">
    <property type="entry name" value="HTH-TYPE TRANSCRIPTIONAL REGULATOR"/>
    <property type="match status" value="1"/>
</dbReference>
<dbReference type="PROSITE" id="PS50931">
    <property type="entry name" value="HTH_LYSR"/>
    <property type="match status" value="1"/>
</dbReference>
<dbReference type="EMBL" id="RNRV01000068">
    <property type="protein sequence ID" value="MHO07051.1"/>
    <property type="molecule type" value="Genomic_DNA"/>
</dbReference>
<dbReference type="InterPro" id="IPR058163">
    <property type="entry name" value="LysR-type_TF_proteobact-type"/>
</dbReference>
<evidence type="ECO:0000256" key="4">
    <source>
        <dbReference type="ARBA" id="ARBA00023163"/>
    </source>
</evidence>
<evidence type="ECO:0000259" key="5">
    <source>
        <dbReference type="PROSITE" id="PS50931"/>
    </source>
</evidence>
<feature type="domain" description="HTH lysR-type" evidence="5">
    <location>
        <begin position="2"/>
        <end position="59"/>
    </location>
</feature>
<proteinExistence type="inferred from homology"/>
<comment type="caution">
    <text evidence="6">The sequence shown here is derived from an EMBL/GenBank/DDBJ whole genome shotgun (WGS) entry which is preliminary data.</text>
</comment>
<dbReference type="AlphaFoldDB" id="A0A3L0X8G6"/>
<reference evidence="6" key="1">
    <citation type="submission" date="2018-10" db="EMBL/GenBank/DDBJ databases">
        <authorList>
            <consortium name="NARMS: The National Antimicrobial Resistance Monitoring System"/>
        </authorList>
    </citation>
    <scope>NUCLEOTIDE SEQUENCE [LARGE SCALE GENOMIC DNA]</scope>
    <source>
        <strain evidence="6">CVM N17EC0388</strain>
    </source>
</reference>
<dbReference type="Pfam" id="PF00126">
    <property type="entry name" value="HTH_1"/>
    <property type="match status" value="1"/>
</dbReference>
<dbReference type="InterPro" id="IPR000847">
    <property type="entry name" value="LysR_HTH_N"/>
</dbReference>
<organism evidence="6">
    <name type="scientific">Escherichia coli</name>
    <dbReference type="NCBI Taxonomy" id="562"/>
    <lineage>
        <taxon>Bacteria</taxon>
        <taxon>Pseudomonadati</taxon>
        <taxon>Pseudomonadota</taxon>
        <taxon>Gammaproteobacteria</taxon>
        <taxon>Enterobacterales</taxon>
        <taxon>Enterobacteriaceae</taxon>
        <taxon>Escherichia</taxon>
    </lineage>
</organism>
<dbReference type="GO" id="GO:0006351">
    <property type="term" value="P:DNA-templated transcription"/>
    <property type="evidence" value="ECO:0007669"/>
    <property type="project" value="TreeGrafter"/>
</dbReference>
<accession>A0A3L0X8G6</accession>
<evidence type="ECO:0000256" key="1">
    <source>
        <dbReference type="ARBA" id="ARBA00009437"/>
    </source>
</evidence>
<keyword evidence="2" id="KW-0805">Transcription regulation</keyword>
<evidence type="ECO:0000256" key="2">
    <source>
        <dbReference type="ARBA" id="ARBA00023015"/>
    </source>
</evidence>
<gene>
    <name evidence="6" type="ORF">D9F05_22400</name>
</gene>
<name>A0A3L0X8G6_ECOLX</name>
<dbReference type="InterPro" id="IPR005119">
    <property type="entry name" value="LysR_subst-bd"/>
</dbReference>